<keyword evidence="6 15" id="KW-0808">Transferase</keyword>
<evidence type="ECO:0000256" key="9">
    <source>
        <dbReference type="ARBA" id="ARBA00023315"/>
    </source>
</evidence>
<dbReference type="AlphaFoldDB" id="A0A239ZBB6"/>
<feature type="coiled-coil region" evidence="14">
    <location>
        <begin position="248"/>
        <end position="305"/>
    </location>
</feature>
<dbReference type="GO" id="GO:0005737">
    <property type="term" value="C:cytoplasm"/>
    <property type="evidence" value="ECO:0007669"/>
    <property type="project" value="UniProtKB-SubCell"/>
</dbReference>
<dbReference type="PANTHER" id="PTHR36174:SF2">
    <property type="entry name" value="AMINOACYLTRANSFERASE FEMA"/>
    <property type="match status" value="1"/>
</dbReference>
<keyword evidence="16" id="KW-1185">Reference proteome</keyword>
<keyword evidence="14" id="KW-0175">Coiled coil</keyword>
<name>A0A239ZBB6_9STAP</name>
<evidence type="ECO:0000256" key="8">
    <source>
        <dbReference type="ARBA" id="ARBA00022984"/>
    </source>
</evidence>
<evidence type="ECO:0000256" key="4">
    <source>
        <dbReference type="ARBA" id="ARBA00016236"/>
    </source>
</evidence>
<keyword evidence="5" id="KW-0963">Cytoplasm</keyword>
<evidence type="ECO:0000256" key="3">
    <source>
        <dbReference type="ARBA" id="ARBA00012466"/>
    </source>
</evidence>
<evidence type="ECO:0000256" key="13">
    <source>
        <dbReference type="ARBA" id="ARBA00047483"/>
    </source>
</evidence>
<evidence type="ECO:0000313" key="15">
    <source>
        <dbReference type="EMBL" id="SNV68435.1"/>
    </source>
</evidence>
<dbReference type="InterPro" id="IPR003447">
    <property type="entry name" value="FEMABX"/>
</dbReference>
<dbReference type="SUPFAM" id="SSF55729">
    <property type="entry name" value="Acyl-CoA N-acyltransferases (Nat)"/>
    <property type="match status" value="2"/>
</dbReference>
<reference evidence="15 16" key="1">
    <citation type="submission" date="2017-06" db="EMBL/GenBank/DDBJ databases">
        <authorList>
            <consortium name="Pathogen Informatics"/>
        </authorList>
    </citation>
    <scope>NUCLEOTIDE SEQUENCE [LARGE SCALE GENOMIC DNA]</scope>
    <source>
        <strain evidence="15 16">NCTC13839</strain>
    </source>
</reference>
<dbReference type="PROSITE" id="PS51191">
    <property type="entry name" value="FEMABX"/>
    <property type="match status" value="1"/>
</dbReference>
<evidence type="ECO:0000256" key="7">
    <source>
        <dbReference type="ARBA" id="ARBA00022960"/>
    </source>
</evidence>
<keyword evidence="9 15" id="KW-0012">Acyltransferase</keyword>
<evidence type="ECO:0000256" key="10">
    <source>
        <dbReference type="ARBA" id="ARBA00023316"/>
    </source>
</evidence>
<gene>
    <name evidence="15" type="primary">femA_2</name>
    <name evidence="15" type="ORF">SAMEA4384403_01395</name>
</gene>
<dbReference type="InterPro" id="IPR016181">
    <property type="entry name" value="Acyl_CoA_acyltransferase"/>
</dbReference>
<dbReference type="InterPro" id="IPR010978">
    <property type="entry name" value="tRNA-bd_arm"/>
</dbReference>
<dbReference type="RefSeq" id="WP_095088075.1">
    <property type="nucleotide sequence ID" value="NZ_BMDM01000005.1"/>
</dbReference>
<dbReference type="GO" id="GO:0008360">
    <property type="term" value="P:regulation of cell shape"/>
    <property type="evidence" value="ECO:0007669"/>
    <property type="project" value="UniProtKB-KW"/>
</dbReference>
<dbReference type="SUPFAM" id="SSF46589">
    <property type="entry name" value="tRNA-binding arm"/>
    <property type="match status" value="1"/>
</dbReference>
<dbReference type="InterPro" id="IPR050644">
    <property type="entry name" value="PG_Glycine_Bridge_Synth"/>
</dbReference>
<dbReference type="Gene3D" id="1.20.58.90">
    <property type="match status" value="1"/>
</dbReference>
<evidence type="ECO:0000256" key="2">
    <source>
        <dbReference type="ARBA" id="ARBA00009943"/>
    </source>
</evidence>
<dbReference type="GO" id="GO:0016755">
    <property type="term" value="F:aminoacyltransferase activity"/>
    <property type="evidence" value="ECO:0007669"/>
    <property type="project" value="InterPro"/>
</dbReference>
<proteinExistence type="inferred from homology"/>
<comment type="subcellular location">
    <subcellularLocation>
        <location evidence="1">Cytoplasm</location>
    </subcellularLocation>
</comment>
<dbReference type="GO" id="GO:0009252">
    <property type="term" value="P:peptidoglycan biosynthetic process"/>
    <property type="evidence" value="ECO:0007669"/>
    <property type="project" value="UniProtKB-KW"/>
</dbReference>
<evidence type="ECO:0000256" key="6">
    <source>
        <dbReference type="ARBA" id="ARBA00022679"/>
    </source>
</evidence>
<evidence type="ECO:0000256" key="1">
    <source>
        <dbReference type="ARBA" id="ARBA00004496"/>
    </source>
</evidence>
<evidence type="ECO:0000256" key="5">
    <source>
        <dbReference type="ARBA" id="ARBA00022490"/>
    </source>
</evidence>
<keyword evidence="8" id="KW-0573">Peptidoglycan synthesis</keyword>
<comment type="catalytic activity">
    <reaction evidence="13">
        <text>beta-D-GlcNAc-(1-&gt;4)-Mur2Ac(oyl-L-Ala-D-isoglutaminyl-L-Lys-(N(6)-Gly)-D-Ala-D-Ala)-di-trans,octa-cis-undecaprenyl diphosphate + 2 glycyl-tRNA(Gly) = MurNAc-L-Ala-D-isoglutaminyl-L-Lys-(N(6)-tri-Gly)-D-Ala-D-Ala-diphospho-di-trans,octa-cis-undecaprenyl-GlcNAc + 2 tRNA(Gly) + 2 H(+)</text>
        <dbReference type="Rhea" id="RHEA:30439"/>
        <dbReference type="Rhea" id="RHEA-COMP:9664"/>
        <dbReference type="Rhea" id="RHEA-COMP:9683"/>
        <dbReference type="ChEBI" id="CHEBI:15378"/>
        <dbReference type="ChEBI" id="CHEBI:62234"/>
        <dbReference type="ChEBI" id="CHEBI:62235"/>
        <dbReference type="ChEBI" id="CHEBI:78442"/>
        <dbReference type="ChEBI" id="CHEBI:78522"/>
        <dbReference type="EC" id="2.3.2.17"/>
    </reaction>
</comment>
<dbReference type="Proteomes" id="UP000242084">
    <property type="component" value="Chromosome 1"/>
</dbReference>
<accession>A0A239ZBB6</accession>
<sequence>MKFTNLTTGEFETFTNKMPYAHFTQAVGNYELKLSEGTSTYLVGVKDDQDEVIAACLLTSVPVMKKFNYFYSNRGPVMDFDNKELVDFFFKEIVPYLKNKKGLFFRIDPYLPYQLRDHDGNIKKTFNRDGLIKQFESLGYEHQGFTTGFHPIHQIRWHSVLELEGMDEKSLIKNMDSLRKRNTKKVQKNGVKVRFLSEDEMPIFRQFMEDTTEKKDFNDRGDDFYYNRLKYFDNVKVPLAYIDFKTYIPQLEKEHEQYNKDIAKAEKDLEKKPDNQKTVNKIENLKQQREANEAKIKEAQQLQQEHGDTLPIAAGFFIINPFEVVYYAGGSSNEYRHFAGSYAIQWEMIKYALDHNINRYNFYGISGDFSEEAPDVGVIKFKKGYNADVYEYIGDFVKPINKPVYKAYTTIKKVLKK</sequence>
<dbReference type="KEGG" id="sste:SAMEA4384403_1395"/>
<evidence type="ECO:0000313" key="16">
    <source>
        <dbReference type="Proteomes" id="UP000242084"/>
    </source>
</evidence>
<dbReference type="EC" id="2.3.2.17" evidence="3"/>
<evidence type="ECO:0000256" key="11">
    <source>
        <dbReference type="ARBA" id="ARBA00030706"/>
    </source>
</evidence>
<dbReference type="GO" id="GO:0000166">
    <property type="term" value="F:nucleotide binding"/>
    <property type="evidence" value="ECO:0007669"/>
    <property type="project" value="InterPro"/>
</dbReference>
<dbReference type="EMBL" id="LT906462">
    <property type="protein sequence ID" value="SNV68435.1"/>
    <property type="molecule type" value="Genomic_DNA"/>
</dbReference>
<keyword evidence="10" id="KW-0961">Cell wall biogenesis/degradation</keyword>
<comment type="similarity">
    <text evidence="2">Belongs to the FemABX family.</text>
</comment>
<evidence type="ECO:0000256" key="14">
    <source>
        <dbReference type="SAM" id="Coils"/>
    </source>
</evidence>
<keyword evidence="7" id="KW-0133">Cell shape</keyword>
<organism evidence="15 16">
    <name type="scientific">Mammaliicoccus stepanovicii</name>
    <dbReference type="NCBI Taxonomy" id="643214"/>
    <lineage>
        <taxon>Bacteria</taxon>
        <taxon>Bacillati</taxon>
        <taxon>Bacillota</taxon>
        <taxon>Bacilli</taxon>
        <taxon>Bacillales</taxon>
        <taxon>Staphylococcaceae</taxon>
        <taxon>Mammaliicoccus</taxon>
    </lineage>
</organism>
<evidence type="ECO:0000256" key="12">
    <source>
        <dbReference type="ARBA" id="ARBA00032233"/>
    </source>
</evidence>
<dbReference type="OrthoDB" id="2173585at2"/>
<dbReference type="GO" id="GO:0071555">
    <property type="term" value="P:cell wall organization"/>
    <property type="evidence" value="ECO:0007669"/>
    <property type="project" value="UniProtKB-KW"/>
</dbReference>
<dbReference type="Gene3D" id="3.40.630.30">
    <property type="match status" value="2"/>
</dbReference>
<protein>
    <recommendedName>
        <fullName evidence="4">Aminoacyltransferase FemA</fullName>
        <ecNumber evidence="3">2.3.2.17</ecNumber>
    </recommendedName>
    <alternativeName>
        <fullName evidence="12">Factor essential for expression of methicillin resistance A</fullName>
    </alternativeName>
    <alternativeName>
        <fullName evidence="11">N-acetylmuramoyl-L-alanyl-D-glutamyl-L-lysyl-(N6-glycyl)-D-alanyl-D-alanine-diphosphoundecaprenyl-N-acetylglucosamine:glycine glycyltransferase</fullName>
    </alternativeName>
</protein>
<dbReference type="PANTHER" id="PTHR36174">
    <property type="entry name" value="LIPID II:GLYCINE GLYCYLTRANSFERASE"/>
    <property type="match status" value="1"/>
</dbReference>
<dbReference type="Pfam" id="PF02388">
    <property type="entry name" value="FemAB"/>
    <property type="match status" value="1"/>
</dbReference>